<evidence type="ECO:0000313" key="1">
    <source>
        <dbReference type="EMBL" id="CVK32987.1"/>
    </source>
</evidence>
<gene>
    <name evidence="1" type="ORF">MMAB1_1774</name>
</gene>
<evidence type="ECO:0008006" key="3">
    <source>
        <dbReference type="Google" id="ProtNLM"/>
    </source>
</evidence>
<dbReference type="KEGG" id="mema:MMAB1_1774"/>
<sequence>MWRMAQRPERPPHPEPVYIPGDNQTLMELKEQLTGVPGMLRPFKAYLREAGLSAGDQVVYYGCPGTCTPFIELLGFAVRDLPVEQVYVPYADEAAAKVIRPVGGVGMQVSGDAARVDPKVVVLMGGLAMPGVPVTKEAVQAAVGAHAGAKVVGVCFMQMFEKAGWLDAFAFDLVIDAALDPVRVWG</sequence>
<dbReference type="Pfam" id="PF09897">
    <property type="entry name" value="DUF2124"/>
    <property type="match status" value="1"/>
</dbReference>
<evidence type="ECO:0000313" key="2">
    <source>
        <dbReference type="Proteomes" id="UP000069850"/>
    </source>
</evidence>
<proteinExistence type="predicted"/>
<dbReference type="AlphaFoldDB" id="A0A0X3BLL4"/>
<dbReference type="Proteomes" id="UP000069850">
    <property type="component" value="Chromosome 1"/>
</dbReference>
<name>A0A0X3BLL4_9EURY</name>
<dbReference type="EMBL" id="LT158599">
    <property type="protein sequence ID" value="CVK32987.1"/>
    <property type="molecule type" value="Genomic_DNA"/>
</dbReference>
<dbReference type="InterPro" id="IPR009183">
    <property type="entry name" value="UCP004962"/>
</dbReference>
<accession>A0A0X3BLL4</accession>
<dbReference type="Gene3D" id="3.40.50.2300">
    <property type="match status" value="1"/>
</dbReference>
<reference evidence="1 2" key="1">
    <citation type="submission" date="2016-01" db="EMBL/GenBank/DDBJ databases">
        <authorList>
            <person name="Manzoor S."/>
        </authorList>
    </citation>
    <scope>NUCLEOTIDE SEQUENCE [LARGE SCALE GENOMIC DNA]</scope>
    <source>
        <strain evidence="1">Methanoculleus sp MAB1</strain>
    </source>
</reference>
<protein>
    <recommendedName>
        <fullName evidence="3">DUF2124 domain-containing protein</fullName>
    </recommendedName>
</protein>
<dbReference type="PIRSF" id="PIRSF004962">
    <property type="entry name" value="UCP004962"/>
    <property type="match status" value="1"/>
</dbReference>
<organism evidence="1 2">
    <name type="scientific">Methanoculleus bourgensis</name>
    <dbReference type="NCBI Taxonomy" id="83986"/>
    <lineage>
        <taxon>Archaea</taxon>
        <taxon>Methanobacteriati</taxon>
        <taxon>Methanobacteriota</taxon>
        <taxon>Stenosarchaea group</taxon>
        <taxon>Methanomicrobia</taxon>
        <taxon>Methanomicrobiales</taxon>
        <taxon>Methanomicrobiaceae</taxon>
        <taxon>Methanoculleus</taxon>
    </lineage>
</organism>